<reference evidence="3" key="1">
    <citation type="submission" date="2019-08" db="EMBL/GenBank/DDBJ databases">
        <authorList>
            <person name="Kucharzyk K."/>
            <person name="Murdoch R.W."/>
            <person name="Higgins S."/>
            <person name="Loffler F."/>
        </authorList>
    </citation>
    <scope>NUCLEOTIDE SEQUENCE</scope>
</reference>
<protein>
    <recommendedName>
        <fullName evidence="2">Dienelactone hydrolase domain-containing protein</fullName>
    </recommendedName>
</protein>
<dbReference type="Pfam" id="PF01738">
    <property type="entry name" value="DLH"/>
    <property type="match status" value="1"/>
</dbReference>
<dbReference type="AlphaFoldDB" id="A0A644VVB7"/>
<evidence type="ECO:0000259" key="2">
    <source>
        <dbReference type="Pfam" id="PF01738"/>
    </source>
</evidence>
<keyword evidence="1" id="KW-0732">Signal</keyword>
<evidence type="ECO:0000313" key="3">
    <source>
        <dbReference type="EMBL" id="MPL95384.1"/>
    </source>
</evidence>
<proteinExistence type="predicted"/>
<evidence type="ECO:0000256" key="1">
    <source>
        <dbReference type="ARBA" id="ARBA00022729"/>
    </source>
</evidence>
<dbReference type="SUPFAM" id="SSF53474">
    <property type="entry name" value="alpha/beta-Hydrolases"/>
    <property type="match status" value="1"/>
</dbReference>
<dbReference type="PANTHER" id="PTHR43037">
    <property type="entry name" value="UNNAMED PRODUCT-RELATED"/>
    <property type="match status" value="1"/>
</dbReference>
<name>A0A644VVB7_9ZZZZ</name>
<gene>
    <name evidence="3" type="ORF">SDC9_41554</name>
</gene>
<dbReference type="EMBL" id="VSSQ01000465">
    <property type="protein sequence ID" value="MPL95384.1"/>
    <property type="molecule type" value="Genomic_DNA"/>
</dbReference>
<dbReference type="InterPro" id="IPR050955">
    <property type="entry name" value="Plant_Biomass_Hydrol_Est"/>
</dbReference>
<organism evidence="3">
    <name type="scientific">bioreactor metagenome</name>
    <dbReference type="NCBI Taxonomy" id="1076179"/>
    <lineage>
        <taxon>unclassified sequences</taxon>
        <taxon>metagenomes</taxon>
        <taxon>ecological metagenomes</taxon>
    </lineage>
</organism>
<dbReference type="Gene3D" id="3.40.50.1820">
    <property type="entry name" value="alpha/beta hydrolase"/>
    <property type="match status" value="1"/>
</dbReference>
<dbReference type="GO" id="GO:0016787">
    <property type="term" value="F:hydrolase activity"/>
    <property type="evidence" value="ECO:0007669"/>
    <property type="project" value="InterPro"/>
</dbReference>
<dbReference type="InterPro" id="IPR002925">
    <property type="entry name" value="Dienelactn_hydro"/>
</dbReference>
<accession>A0A644VVB7</accession>
<dbReference type="PANTHER" id="PTHR43037:SF1">
    <property type="entry name" value="BLL1128 PROTEIN"/>
    <property type="match status" value="1"/>
</dbReference>
<feature type="domain" description="Dienelactone hydrolase" evidence="2">
    <location>
        <begin position="111"/>
        <end position="218"/>
    </location>
</feature>
<comment type="caution">
    <text evidence="3">The sequence shown here is derived from an EMBL/GenBank/DDBJ whole genome shotgun (WGS) entry which is preliminary data.</text>
</comment>
<sequence length="243" mass="27385">MKNFSVILLLLLLAGIGTQAQTVLHEGSFTGTVIRQVSLDYLLYLPDNYNSEKDKTWPLLIFLHGSGERGNDPEKIKVHGPPKLIEAGQHFPFMVLSPQCPDKRDWDAETVFALIKHIASRYRVDERKIYVTGLSMGGRATWDLAMAYPDYFAAIAPVCGRIDRNYPLRADELKSMPVWAFHGAADDVVPVTDAAKMIRHLQDAGGNARITIYPGANHDSWTETYNNPELYEWLLKQSRSKPN</sequence>
<dbReference type="InterPro" id="IPR029058">
    <property type="entry name" value="AB_hydrolase_fold"/>
</dbReference>